<comment type="similarity">
    <text evidence="3">Belongs to the PPP1R37 family.</text>
</comment>
<evidence type="ECO:0000256" key="2">
    <source>
        <dbReference type="ARBA" id="ARBA00022737"/>
    </source>
</evidence>
<feature type="region of interest" description="Disordered" evidence="4">
    <location>
        <begin position="480"/>
        <end position="537"/>
    </location>
</feature>
<dbReference type="InterPro" id="IPR032675">
    <property type="entry name" value="LRR_dom_sf"/>
</dbReference>
<protein>
    <submittedName>
        <fullName evidence="5">Uncharacterized protein</fullName>
    </submittedName>
</protein>
<feature type="compositionally biased region" description="Pro residues" evidence="4">
    <location>
        <begin position="494"/>
        <end position="508"/>
    </location>
</feature>
<dbReference type="InterPro" id="IPR051279">
    <property type="entry name" value="PP1-Reg/Actin-Interact_Protein"/>
</dbReference>
<gene>
    <name evidence="5" type="ORF">PYX00_003584</name>
</gene>
<keyword evidence="1" id="KW-0433">Leucine-rich repeat</keyword>
<sequence>MNREDGIVTENKSSDEPVVAKVLLSCLRNGNGSSSNNAGKNTRVSFPDDERDLVTGYLEPVNPWDIGPVSTEDLVALYEESCQKHGTTPLEHVIHQLKVCYSSCPNLEVCGPLDLASLEALETILARLRFQCLRINSVELNDDAAVALFDMLEYYESTCKLSISCDNGLGPRSWQACSRLIKKAHCLEELEVKATPLNEQVMIVFCKALKVGSKLSSLTLSRCGLSGRYLIILTEALKFNTSVQALTLADNNLTPSDAVQLGALLRTNNTLRFLDISNNVIEDSGCEHLCKGLAEQTGEGLEALVLWNTHLTENCGPHLALLLSSSSPLETLNIGQNNISTGGLVAMKSAMIRNHHLKQLGVQSAKINCEGVSALAEVLKANAHLRRIDARSNEIGPDGLRALKAALEAGAKVHRIDLDDSQGESQSLIEEIRECCRLNEAKFHVEEELENSRSFSFSRKISLTCETLMMRNHLEANNNFLGEPKRAGRLRSPEPSPIPSPASSPLPSPSRHRFRVSRVSESSSDGSSLSPSSPVPSRFRVTLVEPSGVHSDVNTQKVGFEFPCVKTEVQPATASADGPAEDAKPAAPSDNHVPPASSAAKEPPSSSDESDASDQRRRKVSVSKPQTGLEKLLGLFQNPGGLFGSVSISGDKQKELKHFEDDDKNYDKENREFWDWDWSSPISKKDSNRNANSAEEACSVSESHAENHNI</sequence>
<dbReference type="PANTHER" id="PTHR24112">
    <property type="entry name" value="LEUCINE-RICH REPEAT, ISOFORM F-RELATED"/>
    <property type="match status" value="1"/>
</dbReference>
<dbReference type="SMART" id="SM00368">
    <property type="entry name" value="LRR_RI"/>
    <property type="match status" value="7"/>
</dbReference>
<dbReference type="AlphaFoldDB" id="A0AAW2I347"/>
<evidence type="ECO:0000256" key="3">
    <source>
        <dbReference type="ARBA" id="ARBA00038315"/>
    </source>
</evidence>
<dbReference type="PANTHER" id="PTHR24112:SF9">
    <property type="entry name" value="PROTEIN PHOSPHATASE 1 REGULATORY SUBUNIT 37"/>
    <property type="match status" value="1"/>
</dbReference>
<keyword evidence="2" id="KW-0677">Repeat</keyword>
<organism evidence="5">
    <name type="scientific">Menopon gallinae</name>
    <name type="common">poultry shaft louse</name>
    <dbReference type="NCBI Taxonomy" id="328185"/>
    <lineage>
        <taxon>Eukaryota</taxon>
        <taxon>Metazoa</taxon>
        <taxon>Ecdysozoa</taxon>
        <taxon>Arthropoda</taxon>
        <taxon>Hexapoda</taxon>
        <taxon>Insecta</taxon>
        <taxon>Pterygota</taxon>
        <taxon>Neoptera</taxon>
        <taxon>Paraneoptera</taxon>
        <taxon>Psocodea</taxon>
        <taxon>Troctomorpha</taxon>
        <taxon>Phthiraptera</taxon>
        <taxon>Amblycera</taxon>
        <taxon>Menoponidae</taxon>
        <taxon>Menopon</taxon>
    </lineage>
</organism>
<dbReference type="Gene3D" id="3.80.10.10">
    <property type="entry name" value="Ribonuclease Inhibitor"/>
    <property type="match status" value="3"/>
</dbReference>
<dbReference type="SUPFAM" id="SSF52047">
    <property type="entry name" value="RNI-like"/>
    <property type="match status" value="1"/>
</dbReference>
<feature type="compositionally biased region" description="Low complexity" evidence="4">
    <location>
        <begin position="594"/>
        <end position="607"/>
    </location>
</feature>
<feature type="region of interest" description="Disordered" evidence="4">
    <location>
        <begin position="571"/>
        <end position="630"/>
    </location>
</feature>
<comment type="caution">
    <text evidence="5">The sequence shown here is derived from an EMBL/GenBank/DDBJ whole genome shotgun (WGS) entry which is preliminary data.</text>
</comment>
<dbReference type="Pfam" id="PF13516">
    <property type="entry name" value="LRR_6"/>
    <property type="match status" value="3"/>
</dbReference>
<proteinExistence type="inferred from homology"/>
<name>A0AAW2I347_9NEOP</name>
<dbReference type="InterPro" id="IPR001611">
    <property type="entry name" value="Leu-rich_rpt"/>
</dbReference>
<evidence type="ECO:0000313" key="5">
    <source>
        <dbReference type="EMBL" id="KAL0275860.1"/>
    </source>
</evidence>
<evidence type="ECO:0000256" key="1">
    <source>
        <dbReference type="ARBA" id="ARBA00022614"/>
    </source>
</evidence>
<feature type="compositionally biased region" description="Basic and acidic residues" evidence="4">
    <location>
        <begin position="659"/>
        <end position="674"/>
    </location>
</feature>
<accession>A0AAW2I347</accession>
<feature type="region of interest" description="Disordered" evidence="4">
    <location>
        <begin position="659"/>
        <end position="710"/>
    </location>
</feature>
<reference evidence="5" key="1">
    <citation type="journal article" date="2024" name="Gigascience">
        <title>Chromosome-level genome of the poultry shaft louse Menopon gallinae provides insight into the host-switching and adaptive evolution of parasitic lice.</title>
        <authorList>
            <person name="Xu Y."/>
            <person name="Ma L."/>
            <person name="Liu S."/>
            <person name="Liang Y."/>
            <person name="Liu Q."/>
            <person name="He Z."/>
            <person name="Tian L."/>
            <person name="Duan Y."/>
            <person name="Cai W."/>
            <person name="Li H."/>
            <person name="Song F."/>
        </authorList>
    </citation>
    <scope>NUCLEOTIDE SEQUENCE</scope>
    <source>
        <strain evidence="5">Cailab_2023a</strain>
    </source>
</reference>
<dbReference type="EMBL" id="JARGDH010000002">
    <property type="protein sequence ID" value="KAL0275861.1"/>
    <property type="molecule type" value="Genomic_DNA"/>
</dbReference>
<evidence type="ECO:0000256" key="4">
    <source>
        <dbReference type="SAM" id="MobiDB-lite"/>
    </source>
</evidence>
<feature type="compositionally biased region" description="Low complexity" evidence="4">
    <location>
        <begin position="517"/>
        <end position="537"/>
    </location>
</feature>
<dbReference type="EMBL" id="JARGDH010000002">
    <property type="protein sequence ID" value="KAL0275860.1"/>
    <property type="molecule type" value="Genomic_DNA"/>
</dbReference>